<evidence type="ECO:0000256" key="1">
    <source>
        <dbReference type="ARBA" id="ARBA00022598"/>
    </source>
</evidence>
<comment type="catalytic activity">
    <reaction evidence="4 5">
        <text>L-cysteine + L-glutamate + ATP = gamma-L-glutamyl-L-cysteine + ADP + phosphate + H(+)</text>
        <dbReference type="Rhea" id="RHEA:13285"/>
        <dbReference type="ChEBI" id="CHEBI:15378"/>
        <dbReference type="ChEBI" id="CHEBI:29985"/>
        <dbReference type="ChEBI" id="CHEBI:30616"/>
        <dbReference type="ChEBI" id="CHEBI:35235"/>
        <dbReference type="ChEBI" id="CHEBI:43474"/>
        <dbReference type="ChEBI" id="CHEBI:58173"/>
        <dbReference type="ChEBI" id="CHEBI:456216"/>
        <dbReference type="EC" id="6.3.2.2"/>
    </reaction>
</comment>
<keyword evidence="7" id="KW-1185">Reference proteome</keyword>
<keyword evidence="1 5" id="KW-0436">Ligase</keyword>
<dbReference type="PANTHER" id="PTHR36510:SF1">
    <property type="entry name" value="GLUTAMATE--CYSTEINE LIGASE 2-RELATED"/>
    <property type="match status" value="1"/>
</dbReference>
<dbReference type="SUPFAM" id="SSF55931">
    <property type="entry name" value="Glutamine synthetase/guanido kinase"/>
    <property type="match status" value="1"/>
</dbReference>
<sequence>MRRRLGVEEELLLISPDNGHPIALADSVLRMTDESRLDPELMREQLELDTKPCTTIDELAAELRQWRHKAAKAAEAAGANVAAIATSPMPVDTNVTWKQRYLHIAERFGLTAQEQLVCGCHVHVEIASPDEGVAALDRLRPWLPVLLALSANSPYFNGVDTSYATYRSQVVERWPSSGTPSHFGSLEEYRRVVDAMLDTDVLRDEGMVWFDVRLSRTYPTLEVRIADVCLRWEDTVLLATLARALVETEIAAWQREEPFAPPRPELMRLAKWTAARNGIEGQLLHPETGKPAPAAFVIAALVDRVTPVLAEWSELEVTRARLADVIGRGTGARIQREVRKQTDDPAALIREVVRQTLPT</sequence>
<dbReference type="EC" id="6.3.2.2" evidence="5"/>
<dbReference type="InterPro" id="IPR014746">
    <property type="entry name" value="Gln_synth/guanido_kin_cat_dom"/>
</dbReference>
<evidence type="ECO:0000313" key="6">
    <source>
        <dbReference type="EMBL" id="MFC3761389.1"/>
    </source>
</evidence>
<proteinExistence type="inferred from homology"/>
<keyword evidence="2 5" id="KW-0547">Nucleotide-binding</keyword>
<evidence type="ECO:0000256" key="3">
    <source>
        <dbReference type="ARBA" id="ARBA00022840"/>
    </source>
</evidence>
<dbReference type="Pfam" id="PF04107">
    <property type="entry name" value="GCS2"/>
    <property type="match status" value="1"/>
</dbReference>
<evidence type="ECO:0000256" key="2">
    <source>
        <dbReference type="ARBA" id="ARBA00022741"/>
    </source>
</evidence>
<name>A0ABV7Y980_9ACTN</name>
<protein>
    <recommendedName>
        <fullName evidence="5">Putative glutamate--cysteine ligase 2</fullName>
        <ecNumber evidence="5">6.3.2.2</ecNumber>
    </recommendedName>
    <alternativeName>
        <fullName evidence="5">Gamma-glutamylcysteine synthetase 2</fullName>
        <shortName evidence="5">GCS 2</shortName>
        <shortName evidence="5">Gamma-GCS 2</shortName>
    </alternativeName>
</protein>
<keyword evidence="3 5" id="KW-0067">ATP-binding</keyword>
<dbReference type="RefSeq" id="WP_205118453.1">
    <property type="nucleotide sequence ID" value="NZ_JAFBCM010000001.1"/>
</dbReference>
<dbReference type="PANTHER" id="PTHR36510">
    <property type="entry name" value="GLUTAMATE--CYSTEINE LIGASE 2-RELATED"/>
    <property type="match status" value="1"/>
</dbReference>
<accession>A0ABV7Y980</accession>
<dbReference type="HAMAP" id="MF_01609">
    <property type="entry name" value="Glu_cys_ligase_2"/>
    <property type="match status" value="1"/>
</dbReference>
<dbReference type="NCBIfam" id="TIGR02050">
    <property type="entry name" value="gshA_cyan_rel"/>
    <property type="match status" value="1"/>
</dbReference>
<comment type="function">
    <text evidence="5">ATP-dependent carboxylate-amine ligase which exhibits weak glutamate--cysteine ligase activity.</text>
</comment>
<dbReference type="Proteomes" id="UP001595699">
    <property type="component" value="Unassembled WGS sequence"/>
</dbReference>
<comment type="similarity">
    <text evidence="5">Belongs to the glutamate--cysteine ligase type 2 family. YbdK subfamily.</text>
</comment>
<dbReference type="NCBIfam" id="NF010041">
    <property type="entry name" value="PRK13517.1-1"/>
    <property type="match status" value="1"/>
</dbReference>
<reference evidence="7" key="1">
    <citation type="journal article" date="2019" name="Int. J. Syst. Evol. Microbiol.">
        <title>The Global Catalogue of Microorganisms (GCM) 10K type strain sequencing project: providing services to taxonomists for standard genome sequencing and annotation.</title>
        <authorList>
            <consortium name="The Broad Institute Genomics Platform"/>
            <consortium name="The Broad Institute Genome Sequencing Center for Infectious Disease"/>
            <person name="Wu L."/>
            <person name="Ma J."/>
        </authorList>
    </citation>
    <scope>NUCLEOTIDE SEQUENCE [LARGE SCALE GENOMIC DNA]</scope>
    <source>
        <strain evidence="7">CGMCC 4.7241</strain>
    </source>
</reference>
<gene>
    <name evidence="6" type="ORF">ACFOUW_11110</name>
</gene>
<organism evidence="6 7">
    <name type="scientific">Tenggerimyces flavus</name>
    <dbReference type="NCBI Taxonomy" id="1708749"/>
    <lineage>
        <taxon>Bacteria</taxon>
        <taxon>Bacillati</taxon>
        <taxon>Actinomycetota</taxon>
        <taxon>Actinomycetes</taxon>
        <taxon>Propionibacteriales</taxon>
        <taxon>Nocardioidaceae</taxon>
        <taxon>Tenggerimyces</taxon>
    </lineage>
</organism>
<dbReference type="InterPro" id="IPR006336">
    <property type="entry name" value="GCS2"/>
</dbReference>
<dbReference type="InterPro" id="IPR050141">
    <property type="entry name" value="GCL_type2/YbdK_subfam"/>
</dbReference>
<comment type="caution">
    <text evidence="6">The sequence shown here is derived from an EMBL/GenBank/DDBJ whole genome shotgun (WGS) entry which is preliminary data.</text>
</comment>
<dbReference type="GO" id="GO:0004357">
    <property type="term" value="F:glutamate-cysteine ligase activity"/>
    <property type="evidence" value="ECO:0007669"/>
    <property type="project" value="UniProtKB-EC"/>
</dbReference>
<dbReference type="EMBL" id="JBHRZH010000008">
    <property type="protein sequence ID" value="MFC3761389.1"/>
    <property type="molecule type" value="Genomic_DNA"/>
</dbReference>
<dbReference type="Gene3D" id="3.30.590.20">
    <property type="match status" value="1"/>
</dbReference>
<evidence type="ECO:0000256" key="4">
    <source>
        <dbReference type="ARBA" id="ARBA00048819"/>
    </source>
</evidence>
<dbReference type="InterPro" id="IPR011793">
    <property type="entry name" value="YbdK"/>
</dbReference>
<evidence type="ECO:0000313" key="7">
    <source>
        <dbReference type="Proteomes" id="UP001595699"/>
    </source>
</evidence>
<evidence type="ECO:0000256" key="5">
    <source>
        <dbReference type="HAMAP-Rule" id="MF_01609"/>
    </source>
</evidence>